<dbReference type="AlphaFoldDB" id="A0A9W8GU61"/>
<protein>
    <submittedName>
        <fullName evidence="2">Uncharacterized protein</fullName>
    </submittedName>
</protein>
<dbReference type="EMBL" id="JANBUH010001499">
    <property type="protein sequence ID" value="KAJ2744940.1"/>
    <property type="molecule type" value="Genomic_DNA"/>
</dbReference>
<feature type="compositionally biased region" description="Basic and acidic residues" evidence="1">
    <location>
        <begin position="25"/>
        <end position="36"/>
    </location>
</feature>
<proteinExistence type="predicted"/>
<name>A0A9W8GU61_9FUNG</name>
<evidence type="ECO:0000256" key="1">
    <source>
        <dbReference type="SAM" id="MobiDB-lite"/>
    </source>
</evidence>
<feature type="compositionally biased region" description="Basic and acidic residues" evidence="1">
    <location>
        <begin position="44"/>
        <end position="53"/>
    </location>
</feature>
<organism evidence="2 3">
    <name type="scientific">Coemansia pectinata</name>
    <dbReference type="NCBI Taxonomy" id="1052879"/>
    <lineage>
        <taxon>Eukaryota</taxon>
        <taxon>Fungi</taxon>
        <taxon>Fungi incertae sedis</taxon>
        <taxon>Zoopagomycota</taxon>
        <taxon>Kickxellomycotina</taxon>
        <taxon>Kickxellomycetes</taxon>
        <taxon>Kickxellales</taxon>
        <taxon>Kickxellaceae</taxon>
        <taxon>Coemansia</taxon>
    </lineage>
</organism>
<comment type="caution">
    <text evidence="2">The sequence shown here is derived from an EMBL/GenBank/DDBJ whole genome shotgun (WGS) entry which is preliminary data.</text>
</comment>
<feature type="non-terminal residue" evidence="2">
    <location>
        <position position="53"/>
    </location>
</feature>
<gene>
    <name evidence="2" type="ORF">GGI19_006553</name>
</gene>
<sequence length="53" mass="6036">MDYFDINDFAAMLEALPGMSELVDEAAKEKEKEQAAVKKPAPKRQKDYDFKAI</sequence>
<evidence type="ECO:0000313" key="3">
    <source>
        <dbReference type="Proteomes" id="UP001140011"/>
    </source>
</evidence>
<keyword evidence="3" id="KW-1185">Reference proteome</keyword>
<accession>A0A9W8GU61</accession>
<evidence type="ECO:0000313" key="2">
    <source>
        <dbReference type="EMBL" id="KAJ2744940.1"/>
    </source>
</evidence>
<dbReference type="Proteomes" id="UP001140011">
    <property type="component" value="Unassembled WGS sequence"/>
</dbReference>
<reference evidence="2" key="1">
    <citation type="submission" date="2022-07" db="EMBL/GenBank/DDBJ databases">
        <title>Phylogenomic reconstructions and comparative analyses of Kickxellomycotina fungi.</title>
        <authorList>
            <person name="Reynolds N.K."/>
            <person name="Stajich J.E."/>
            <person name="Barry K."/>
            <person name="Grigoriev I.V."/>
            <person name="Crous P."/>
            <person name="Smith M.E."/>
        </authorList>
    </citation>
    <scope>NUCLEOTIDE SEQUENCE</scope>
    <source>
        <strain evidence="2">BCRC 34297</strain>
    </source>
</reference>
<feature type="region of interest" description="Disordered" evidence="1">
    <location>
        <begin position="24"/>
        <end position="53"/>
    </location>
</feature>